<accession>A0A8S5T310</accession>
<evidence type="ECO:0000313" key="1">
    <source>
        <dbReference type="EMBL" id="DAF57359.1"/>
    </source>
</evidence>
<protein>
    <submittedName>
        <fullName evidence="1">Uncharacterized protein</fullName>
    </submittedName>
</protein>
<name>A0A8S5T310_9CAUD</name>
<sequence>MAKTLAEYQAEVTRSYEPARQAIQNQINALAGQEAQGLQSLQKQYQLDQQTLERNRDTAAEAASLAAAGNGGSFGGQANIANRKYYAQTFAPAQSQLQTNFDKSRGNLSSQIAQNKMSLESQLANLASEASRYGLSRYDDAVEKDRQYALEQQRLALQRAQIAAQNNYNRYLNAAQAQKKAAPAQNSFIDYLKSNAAMNYGGWAEDMTQQEKTAYLNNMLNRWQQGDDNTRRQIMDGSTYRHYQSLLGGR</sequence>
<dbReference type="EMBL" id="BK032733">
    <property type="protein sequence ID" value="DAF57359.1"/>
    <property type="molecule type" value="Genomic_DNA"/>
</dbReference>
<organism evidence="1">
    <name type="scientific">Podoviridae sp. ctefc32</name>
    <dbReference type="NCBI Taxonomy" id="2827742"/>
    <lineage>
        <taxon>Viruses</taxon>
        <taxon>Duplodnaviria</taxon>
        <taxon>Heunggongvirae</taxon>
        <taxon>Uroviricota</taxon>
        <taxon>Caudoviricetes</taxon>
    </lineage>
</organism>
<proteinExistence type="predicted"/>
<reference evidence="1" key="1">
    <citation type="journal article" date="2021" name="Proc. Natl. Acad. Sci. U.S.A.">
        <title>A Catalog of Tens of Thousands of Viruses from Human Metagenomes Reveals Hidden Associations with Chronic Diseases.</title>
        <authorList>
            <person name="Tisza M.J."/>
            <person name="Buck C.B."/>
        </authorList>
    </citation>
    <scope>NUCLEOTIDE SEQUENCE</scope>
    <source>
        <strain evidence="1">Ctefc32</strain>
    </source>
</reference>